<name>A0AC34FQN9_9BILA</name>
<reference evidence="2" key="1">
    <citation type="submission" date="2022-11" db="UniProtKB">
        <authorList>
            <consortium name="WormBaseParasite"/>
        </authorList>
    </citation>
    <scope>IDENTIFICATION</scope>
</reference>
<evidence type="ECO:0000313" key="1">
    <source>
        <dbReference type="Proteomes" id="UP000887579"/>
    </source>
</evidence>
<organism evidence="1 2">
    <name type="scientific">Panagrolaimus sp. ES5</name>
    <dbReference type="NCBI Taxonomy" id="591445"/>
    <lineage>
        <taxon>Eukaryota</taxon>
        <taxon>Metazoa</taxon>
        <taxon>Ecdysozoa</taxon>
        <taxon>Nematoda</taxon>
        <taxon>Chromadorea</taxon>
        <taxon>Rhabditida</taxon>
        <taxon>Tylenchina</taxon>
        <taxon>Panagrolaimomorpha</taxon>
        <taxon>Panagrolaimoidea</taxon>
        <taxon>Panagrolaimidae</taxon>
        <taxon>Panagrolaimus</taxon>
    </lineage>
</organism>
<dbReference type="WBParaSite" id="ES5_v2.g19673.t1">
    <property type="protein sequence ID" value="ES5_v2.g19673.t1"/>
    <property type="gene ID" value="ES5_v2.g19673"/>
</dbReference>
<proteinExistence type="predicted"/>
<dbReference type="Proteomes" id="UP000887579">
    <property type="component" value="Unplaced"/>
</dbReference>
<protein>
    <submittedName>
        <fullName evidence="2">Uncharacterized protein</fullName>
    </submittedName>
</protein>
<evidence type="ECO:0000313" key="2">
    <source>
        <dbReference type="WBParaSite" id="ES5_v2.g19673.t1"/>
    </source>
</evidence>
<sequence length="309" mass="36283">MDSPGSEETTSSNSVPKAEDASMITHTRASFFSSYRRRQPFSLPDSIIHYIAMNPKTSEFYQKMSQSCKYFFIKNPILIVPRLSVTYFGEWNLRFNNKSVDFKNISSKIWITCNIDVDNDDNNGDDKYFSSNVVPYIYQCDIKELTLCYQIISYNDFIFLASKCEALWFWYGVTVVNEDDTGVPLEKLIEAAPKIKSMHVSLYYASSNIITPNTVHELLKIPHFFNLTHFFFYHLPEVFDIETFYAYIKKNKKTGIYLHFTDEISEDFKNRLRVIVKEIVQTKNHNYKVPRIEFSGMYMVEAEFIEFID</sequence>
<accession>A0AC34FQN9</accession>